<keyword evidence="2 7" id="KW-0813">Transport</keyword>
<evidence type="ECO:0000256" key="3">
    <source>
        <dbReference type="ARBA" id="ARBA00022692"/>
    </source>
</evidence>
<comment type="similarity">
    <text evidence="7">Belongs to the MsrQ family.</text>
</comment>
<comment type="caution">
    <text evidence="9">The sequence shown here is derived from an EMBL/GenBank/DDBJ whole genome shotgun (WGS) entry which is preliminary data.</text>
</comment>
<keyword evidence="7" id="KW-1003">Cell membrane</keyword>
<sequence length="224" mass="24989">MNLAAVNRVLLHPAAKPLLWLLCLVPLAGWIWGGFHGSLGANPAETILRGTGSWTLRFLCIVLVVTPLRQWTGLNALARWRRLLGLYVFFYSVLHFLAYAWLDMGFDPAAVVKDLARRPFALVGFLAFVLLVPLAATSFNRAIKAMGAARWQRLHRLVYAIALLGLLHFFWMRASKHRYDEVLVYAVVIGGLLGVRLWRRLQAAPSPRAAPVARNAQPSRVTGS</sequence>
<evidence type="ECO:0000256" key="1">
    <source>
        <dbReference type="ARBA" id="ARBA00004141"/>
    </source>
</evidence>
<evidence type="ECO:0000313" key="10">
    <source>
        <dbReference type="Proteomes" id="UP000518288"/>
    </source>
</evidence>
<comment type="cofactor">
    <cofactor evidence="7">
        <name>FMN</name>
        <dbReference type="ChEBI" id="CHEBI:58210"/>
    </cofactor>
    <text evidence="7">Binds 1 FMN per subunit.</text>
</comment>
<dbReference type="GO" id="GO:0016679">
    <property type="term" value="F:oxidoreductase activity, acting on diphenols and related substances as donors"/>
    <property type="evidence" value="ECO:0007669"/>
    <property type="project" value="TreeGrafter"/>
</dbReference>
<reference evidence="9 10" key="1">
    <citation type="submission" date="2020-07" db="EMBL/GenBank/DDBJ databases">
        <title>Genomic Encyclopedia of Archaeal and Bacterial Type Strains, Phase II (KMG-II): from individual species to whole genera.</title>
        <authorList>
            <person name="Goeker M."/>
        </authorList>
    </citation>
    <scope>NUCLEOTIDE SEQUENCE [LARGE SCALE GENOMIC DNA]</scope>
    <source>
        <strain evidence="9 10">DSM 21226</strain>
    </source>
</reference>
<keyword evidence="7" id="KW-0285">Flavoprotein</keyword>
<keyword evidence="7" id="KW-0288">FMN</keyword>
<keyword evidence="5 7" id="KW-0408">Iron</keyword>
<dbReference type="HAMAP" id="MF_01207">
    <property type="entry name" value="MsrQ"/>
    <property type="match status" value="1"/>
</dbReference>
<comment type="subunit">
    <text evidence="7">Heterodimer of a catalytic subunit (MsrP) and a heme-binding subunit (MsrQ).</text>
</comment>
<dbReference type="InterPro" id="IPR013130">
    <property type="entry name" value="Fe3_Rdtase_TM_dom"/>
</dbReference>
<feature type="transmembrane region" description="Helical" evidence="7">
    <location>
        <begin position="84"/>
        <end position="102"/>
    </location>
</feature>
<dbReference type="AlphaFoldDB" id="A0A7Y9QZU9"/>
<evidence type="ECO:0000256" key="6">
    <source>
        <dbReference type="ARBA" id="ARBA00023136"/>
    </source>
</evidence>
<dbReference type="GO" id="GO:0005886">
    <property type="term" value="C:plasma membrane"/>
    <property type="evidence" value="ECO:0007669"/>
    <property type="project" value="UniProtKB-SubCell"/>
</dbReference>
<dbReference type="GO" id="GO:0046872">
    <property type="term" value="F:metal ion binding"/>
    <property type="evidence" value="ECO:0007669"/>
    <property type="project" value="UniProtKB-KW"/>
</dbReference>
<comment type="function">
    <text evidence="7">Part of the MsrPQ system that repairs oxidized periplasmic proteins containing methionine sulfoxide residues (Met-O), using respiratory chain electrons. Thus protects these proteins from oxidative-stress damage caused by reactive species of oxygen and chlorine generated by the host defense mechanisms. MsrPQ is essential for the maintenance of envelope integrity under bleach stress, rescuing a wide series of structurally unrelated periplasmic proteins from methionine oxidation. MsrQ provides electrons for reduction to the reductase catalytic subunit MsrP, using the quinone pool of the respiratory chain.</text>
</comment>
<dbReference type="InterPro" id="IPR022837">
    <property type="entry name" value="MsrQ-like"/>
</dbReference>
<accession>A0A7Y9QZU9</accession>
<dbReference type="Pfam" id="PF01794">
    <property type="entry name" value="Ferric_reduct"/>
    <property type="match status" value="1"/>
</dbReference>
<keyword evidence="6 7" id="KW-0472">Membrane</keyword>
<dbReference type="Proteomes" id="UP000518288">
    <property type="component" value="Unassembled WGS sequence"/>
</dbReference>
<evidence type="ECO:0000259" key="8">
    <source>
        <dbReference type="Pfam" id="PF01794"/>
    </source>
</evidence>
<keyword evidence="10" id="KW-1185">Reference proteome</keyword>
<keyword evidence="7" id="KW-0479">Metal-binding</keyword>
<dbReference type="EMBL" id="JACCFH010000001">
    <property type="protein sequence ID" value="NYG32994.1"/>
    <property type="molecule type" value="Genomic_DNA"/>
</dbReference>
<feature type="transmembrane region" description="Helical" evidence="7">
    <location>
        <begin position="182"/>
        <end position="198"/>
    </location>
</feature>
<comment type="subcellular location">
    <subcellularLocation>
        <location evidence="7">Cell membrane</location>
        <topology evidence="7">Multi-pass membrane protein</topology>
    </subcellularLocation>
    <subcellularLocation>
        <location evidence="1">Membrane</location>
        <topology evidence="1">Multi-pass membrane protein</topology>
    </subcellularLocation>
</comment>
<dbReference type="PANTHER" id="PTHR36964:SF1">
    <property type="entry name" value="PROTEIN-METHIONINE-SULFOXIDE REDUCTASE HEME-BINDING SUBUNIT MSRQ"/>
    <property type="match status" value="1"/>
</dbReference>
<keyword evidence="4 7" id="KW-1133">Transmembrane helix</keyword>
<feature type="transmembrane region" description="Helical" evidence="7">
    <location>
        <begin position="154"/>
        <end position="170"/>
    </location>
</feature>
<evidence type="ECO:0000256" key="4">
    <source>
        <dbReference type="ARBA" id="ARBA00022989"/>
    </source>
</evidence>
<keyword evidence="7" id="KW-0349">Heme</keyword>
<evidence type="ECO:0000256" key="2">
    <source>
        <dbReference type="ARBA" id="ARBA00022448"/>
    </source>
</evidence>
<dbReference type="GO" id="GO:0009055">
    <property type="term" value="F:electron transfer activity"/>
    <property type="evidence" value="ECO:0007669"/>
    <property type="project" value="UniProtKB-UniRule"/>
</dbReference>
<feature type="transmembrane region" description="Helical" evidence="7">
    <location>
        <begin position="122"/>
        <end position="142"/>
    </location>
</feature>
<dbReference type="GO" id="GO:0020037">
    <property type="term" value="F:heme binding"/>
    <property type="evidence" value="ECO:0007669"/>
    <property type="project" value="UniProtKB-UniRule"/>
</dbReference>
<evidence type="ECO:0000256" key="5">
    <source>
        <dbReference type="ARBA" id="ARBA00023004"/>
    </source>
</evidence>
<feature type="transmembrane region" description="Helical" evidence="7">
    <location>
        <begin position="18"/>
        <end position="35"/>
    </location>
</feature>
<evidence type="ECO:0000256" key="7">
    <source>
        <dbReference type="HAMAP-Rule" id="MF_01207"/>
    </source>
</evidence>
<comment type="cofactor">
    <cofactor evidence="7">
        <name>heme b</name>
        <dbReference type="ChEBI" id="CHEBI:60344"/>
    </cofactor>
    <text evidence="7">Binds 1 heme b (iron(II)-protoporphyrin IX) group per subunit.</text>
</comment>
<feature type="transmembrane region" description="Helical" evidence="7">
    <location>
        <begin position="55"/>
        <end position="72"/>
    </location>
</feature>
<gene>
    <name evidence="7" type="primary">msrQ</name>
    <name evidence="9" type="ORF">BDD16_001980</name>
</gene>
<dbReference type="PANTHER" id="PTHR36964">
    <property type="entry name" value="PROTEIN-METHIONINE-SULFOXIDE REDUCTASE HEME-BINDING SUBUNIT MSRQ"/>
    <property type="match status" value="1"/>
</dbReference>
<organism evidence="9 10">
    <name type="scientific">Sphaerotilus montanus</name>
    <dbReference type="NCBI Taxonomy" id="522889"/>
    <lineage>
        <taxon>Bacteria</taxon>
        <taxon>Pseudomonadati</taxon>
        <taxon>Pseudomonadota</taxon>
        <taxon>Betaproteobacteria</taxon>
        <taxon>Burkholderiales</taxon>
        <taxon>Sphaerotilaceae</taxon>
        <taxon>Sphaerotilus</taxon>
    </lineage>
</organism>
<name>A0A7Y9QZU9_9BURK</name>
<evidence type="ECO:0000313" key="9">
    <source>
        <dbReference type="EMBL" id="NYG32994.1"/>
    </source>
</evidence>
<dbReference type="GO" id="GO:0010181">
    <property type="term" value="F:FMN binding"/>
    <property type="evidence" value="ECO:0007669"/>
    <property type="project" value="UniProtKB-UniRule"/>
</dbReference>
<feature type="domain" description="Ferric oxidoreductase" evidence="8">
    <location>
        <begin position="52"/>
        <end position="165"/>
    </location>
</feature>
<keyword evidence="3 7" id="KW-0812">Transmembrane</keyword>
<protein>
    <recommendedName>
        <fullName evidence="7">Protein-methionine-sulfoxide reductase heme-binding subunit MsrQ</fullName>
    </recommendedName>
    <alternativeName>
        <fullName evidence="7">Flavocytochrome MsrQ</fullName>
    </alternativeName>
</protein>
<dbReference type="GO" id="GO:0030091">
    <property type="term" value="P:protein repair"/>
    <property type="evidence" value="ECO:0007669"/>
    <property type="project" value="UniProtKB-UniRule"/>
</dbReference>
<keyword evidence="7" id="KW-0249">Electron transport</keyword>
<dbReference type="RefSeq" id="WP_218897760.1">
    <property type="nucleotide sequence ID" value="NZ_JACCFH010000001.1"/>
</dbReference>
<proteinExistence type="inferred from homology"/>